<reference evidence="1" key="1">
    <citation type="submission" date="2021-01" db="EMBL/GenBank/DDBJ databases">
        <title>Whole genome shotgun sequence of Virgisporangium aurantiacum NBRC 16421.</title>
        <authorList>
            <person name="Komaki H."/>
            <person name="Tamura T."/>
        </authorList>
    </citation>
    <scope>NUCLEOTIDE SEQUENCE</scope>
    <source>
        <strain evidence="1">NBRC 16421</strain>
    </source>
</reference>
<proteinExistence type="predicted"/>
<gene>
    <name evidence="1" type="ORF">Vau01_098550</name>
</gene>
<dbReference type="InterPro" id="IPR016024">
    <property type="entry name" value="ARM-type_fold"/>
</dbReference>
<evidence type="ECO:0008006" key="3">
    <source>
        <dbReference type="Google" id="ProtNLM"/>
    </source>
</evidence>
<evidence type="ECO:0000313" key="2">
    <source>
        <dbReference type="Proteomes" id="UP000612585"/>
    </source>
</evidence>
<dbReference type="InterPro" id="IPR011989">
    <property type="entry name" value="ARM-like"/>
</dbReference>
<dbReference type="RefSeq" id="WP_204007926.1">
    <property type="nucleotide sequence ID" value="NZ_BOPG01000077.1"/>
</dbReference>
<protein>
    <recommendedName>
        <fullName evidence="3">HEAT repeat-containing protein</fullName>
    </recommendedName>
</protein>
<dbReference type="EMBL" id="BOPG01000077">
    <property type="protein sequence ID" value="GIJ62339.1"/>
    <property type="molecule type" value="Genomic_DNA"/>
</dbReference>
<sequence>MPDSASADLVAAPWIGVVNEELRSATTALVALQARPTREVLDRACDLCRSANADERRLGVLVLAELHDLADVAAAGPAFVEESMEVLLALAATEPNTDVLAEVARAFGYRHDPRAVEPLLAWRGHPDDSVRFYVACSLPCCRARDNEQRVVDALIELSDDEDGAVRDYALFGLRELEVDSAQVRDAMLRRVRDPDVSVAGEALVGLARLGDERAIAPLIDYLQNPDPHGAVAYGLDAATALADPRLLPTLRALEQRLGDRPDLRQAIAGSTDGR</sequence>
<dbReference type="SUPFAM" id="SSF48371">
    <property type="entry name" value="ARM repeat"/>
    <property type="match status" value="1"/>
</dbReference>
<dbReference type="Gene3D" id="1.25.10.10">
    <property type="entry name" value="Leucine-rich Repeat Variant"/>
    <property type="match status" value="1"/>
</dbReference>
<keyword evidence="2" id="KW-1185">Reference proteome</keyword>
<dbReference type="Proteomes" id="UP000612585">
    <property type="component" value="Unassembled WGS sequence"/>
</dbReference>
<dbReference type="AlphaFoldDB" id="A0A8J3ZE80"/>
<name>A0A8J3ZE80_9ACTN</name>
<dbReference type="SMART" id="SM00567">
    <property type="entry name" value="EZ_HEAT"/>
    <property type="match status" value="2"/>
</dbReference>
<dbReference type="Pfam" id="PF13646">
    <property type="entry name" value="HEAT_2"/>
    <property type="match status" value="1"/>
</dbReference>
<accession>A0A8J3ZE80</accession>
<organism evidence="1 2">
    <name type="scientific">Virgisporangium aurantiacum</name>
    <dbReference type="NCBI Taxonomy" id="175570"/>
    <lineage>
        <taxon>Bacteria</taxon>
        <taxon>Bacillati</taxon>
        <taxon>Actinomycetota</taxon>
        <taxon>Actinomycetes</taxon>
        <taxon>Micromonosporales</taxon>
        <taxon>Micromonosporaceae</taxon>
        <taxon>Virgisporangium</taxon>
    </lineage>
</organism>
<evidence type="ECO:0000313" key="1">
    <source>
        <dbReference type="EMBL" id="GIJ62339.1"/>
    </source>
</evidence>
<dbReference type="InterPro" id="IPR004155">
    <property type="entry name" value="PBS_lyase_HEAT"/>
</dbReference>
<comment type="caution">
    <text evidence="1">The sequence shown here is derived from an EMBL/GenBank/DDBJ whole genome shotgun (WGS) entry which is preliminary data.</text>
</comment>